<proteinExistence type="predicted"/>
<protein>
    <submittedName>
        <fullName evidence="1">Uncharacterized protein</fullName>
    </submittedName>
</protein>
<reference evidence="1" key="1">
    <citation type="submission" date="2019-12" db="EMBL/GenBank/DDBJ databases">
        <title>An insight into the sialome of adult female Ixodes ricinus ticks feeding for 6 days.</title>
        <authorList>
            <person name="Perner J."/>
            <person name="Ribeiro J.M.C."/>
        </authorList>
    </citation>
    <scope>NUCLEOTIDE SEQUENCE</scope>
    <source>
        <strain evidence="1">Semi-engorged</strain>
        <tissue evidence="1">Salivary glands</tissue>
    </source>
</reference>
<sequence>MLLEAASLFSAAEACTNAAPLVFTTECEFLFQREIWMEPVRSSEMAPCSLSSTTRPFSRATYWKWSIMSRFPCRAGVGSLPVPDQTCPMSSEVPTKKT</sequence>
<dbReference type="AlphaFoldDB" id="A0A6B0U5C8"/>
<dbReference type="EMBL" id="GIFC01005669">
    <property type="protein sequence ID" value="MXU87752.1"/>
    <property type="molecule type" value="Transcribed_RNA"/>
</dbReference>
<evidence type="ECO:0000313" key="1">
    <source>
        <dbReference type="EMBL" id="MXU87752.1"/>
    </source>
</evidence>
<accession>A0A6B0U5C8</accession>
<organism evidence="1">
    <name type="scientific">Ixodes ricinus</name>
    <name type="common">Common tick</name>
    <name type="synonym">Acarus ricinus</name>
    <dbReference type="NCBI Taxonomy" id="34613"/>
    <lineage>
        <taxon>Eukaryota</taxon>
        <taxon>Metazoa</taxon>
        <taxon>Ecdysozoa</taxon>
        <taxon>Arthropoda</taxon>
        <taxon>Chelicerata</taxon>
        <taxon>Arachnida</taxon>
        <taxon>Acari</taxon>
        <taxon>Parasitiformes</taxon>
        <taxon>Ixodida</taxon>
        <taxon>Ixodoidea</taxon>
        <taxon>Ixodidae</taxon>
        <taxon>Ixodinae</taxon>
        <taxon>Ixodes</taxon>
    </lineage>
</organism>
<name>A0A6B0U5C8_IXORI</name>